<evidence type="ECO:0000313" key="3">
    <source>
        <dbReference type="EMBL" id="QIG74593.1"/>
    </source>
</evidence>
<dbReference type="EC" id="3.1.21.-" evidence="1"/>
<dbReference type="GO" id="GO:0019073">
    <property type="term" value="P:viral DNA genome packaging"/>
    <property type="evidence" value="ECO:0007669"/>
    <property type="project" value="UniProtKB-UniRule"/>
</dbReference>
<dbReference type="Proteomes" id="UP000623593">
    <property type="component" value="Segment"/>
</dbReference>
<dbReference type="EC" id="3.6.4.-" evidence="1"/>
<protein>
    <recommendedName>
        <fullName evidence="1">Terminase, large subunit</fullName>
    </recommendedName>
    <alternativeName>
        <fullName evidence="1">DNA-packaging protein</fullName>
    </alternativeName>
    <domain>
        <recommendedName>
            <fullName evidence="1">ATPase</fullName>
            <ecNumber evidence="1">3.6.4.-</ecNumber>
        </recommendedName>
    </domain>
    <domain>
        <recommendedName>
            <fullName evidence="1">Endonuclease</fullName>
            <ecNumber evidence="1">3.1.21.-</ecNumber>
        </recommendedName>
    </domain>
</protein>
<organism evidence="3 4">
    <name type="scientific">Rhizobium phage RHph_I20</name>
    <dbReference type="NCBI Taxonomy" id="2509730"/>
    <lineage>
        <taxon>Viruses</taxon>
        <taxon>Duplodnaviria</taxon>
        <taxon>Heunggongvirae</taxon>
        <taxon>Uroviricota</taxon>
        <taxon>Caudoviricetes</taxon>
        <taxon>Autographivirales</taxon>
        <taxon>Autographivirales incertae sedis</taxon>
        <taxon>Morelosvirus</taxon>
        <taxon>Morelosvirus RHphI20</taxon>
    </lineage>
</organism>
<reference evidence="3" key="1">
    <citation type="submission" date="2020-01" db="EMBL/GenBank/DDBJ databases">
        <title>Patterns of diversity and host range of bacteriophage communities associated with bean-nodulatin bacteria.</title>
        <authorList>
            <person name="Vann Cauwenberghe J."/>
            <person name="Santamaria R.I."/>
            <person name="Bustos P."/>
            <person name="Juarez S."/>
            <person name="Gonzalez V."/>
        </authorList>
    </citation>
    <scope>NUCLEOTIDE SEQUENCE</scope>
</reference>
<feature type="binding site" evidence="1">
    <location>
        <position position="430"/>
    </location>
    <ligand>
        <name>Mg(2+)</name>
        <dbReference type="ChEBI" id="CHEBI:18420"/>
        <label>2</label>
        <note>catalytic; for nuclease activity</note>
    </ligand>
</feature>
<keyword evidence="1" id="KW-0547">Nucleotide-binding</keyword>
<comment type="domain">
    <text evidence="1">The ATPase region is in the N-terminus, whereas the nuclease region is in the central part. The C-terminus is involved in prohead binding.</text>
</comment>
<feature type="domain" description="Terminase large subunit ribonuclease H-like" evidence="2">
    <location>
        <begin position="373"/>
        <end position="480"/>
    </location>
</feature>
<evidence type="ECO:0000259" key="2">
    <source>
        <dbReference type="Pfam" id="PF22530"/>
    </source>
</evidence>
<proteinExistence type="inferred from homology"/>
<feature type="short sequence motif" description="Walker A motif" evidence="1">
    <location>
        <begin position="71"/>
        <end position="78"/>
    </location>
</feature>
<comment type="cofactor">
    <cofactor evidence="1">
        <name>Mg(2+)</name>
        <dbReference type="ChEBI" id="CHEBI:18420"/>
    </cofactor>
</comment>
<dbReference type="Gene3D" id="3.30.420.240">
    <property type="match status" value="1"/>
</dbReference>
<evidence type="ECO:0000256" key="1">
    <source>
        <dbReference type="HAMAP-Rule" id="MF_04147"/>
    </source>
</evidence>
<evidence type="ECO:0000313" key="4">
    <source>
        <dbReference type="Proteomes" id="UP000623593"/>
    </source>
</evidence>
<accession>A0A7S5RBQ5</accession>
<keyword evidence="1" id="KW-0255">Endonuclease</keyword>
<dbReference type="GO" id="GO:0051276">
    <property type="term" value="P:chromosome organization"/>
    <property type="evidence" value="ECO:0007669"/>
    <property type="project" value="UniProtKB-UniRule"/>
</dbReference>
<feature type="region of interest" description="Nuclease activity" evidence="1">
    <location>
        <begin position="354"/>
        <end position="439"/>
    </location>
</feature>
<comment type="caution">
    <text evidence="1">Lacks conserved residue(s) required for the propagation of feature annotation.</text>
</comment>
<keyword evidence="1" id="KW-0460">Magnesium</keyword>
<dbReference type="InterPro" id="IPR044271">
    <property type="entry name" value="Terminase_large_su_gp19"/>
</dbReference>
<dbReference type="InterPro" id="IPR047987">
    <property type="entry name" value="Gp19-like_virus"/>
</dbReference>
<dbReference type="Gene3D" id="3.40.50.300">
    <property type="entry name" value="P-loop containing nucleotide triphosphate hydrolases"/>
    <property type="match status" value="1"/>
</dbReference>
<keyword evidence="1" id="KW-0231">Viral genome packaging</keyword>
<dbReference type="GO" id="GO:0098009">
    <property type="term" value="C:viral terminase, large subunit"/>
    <property type="evidence" value="ECO:0007669"/>
    <property type="project" value="UniProtKB-UniRule"/>
</dbReference>
<gene>
    <name evidence="3" type="ORF">EVC11_011</name>
</gene>
<sequence length="585" mass="65320">MSNENPILTQAEAEKMLRKVRGERRGKGQWPLFVNFLERVLKHLGFPKATRAQRDMANYLQFGPASTILQAFRGVGKSFVTSAFVLWSLDSDPQVKVMVVSANGDRAYQFSTFCSRLIAEMPELNHLKPNKSKKQRESAKAFDVGPAIPSDSPSVKSVGINGQLTGSRADIIIADDVEVPKNSFTVIMRDRLAELVKEFDNVLKPLPTSRVIYLGTPQTEASLYNTLVNERSYKLRVWPARIPERPEAYKGNLAPFVMEMIAKGLPAGTPVDPERFDNAILLEKELKLGKSTFRLQFMLDTTLSDGARYPLKLEDLIVMGVDSQNGPFDLAWGKDPRTALNDLQSVGFSGDNYWGPIFVSEKFATWQGAVMAVDPSGRGEDETAYAIVKMLHGRLFLVASGGFRGGYTDENLTALAQIAKRHAVNSVIIEKNFGDGMFGALLKPYLTRIWPVSVEEYTAHGQKEIRIIQTIEPIMQQHRLVVDRSVIEAELEADIEPCYSLFHQLTRITRDRGCLEHDDRLDALAMAIEYWVTQMEVDSRKAAADAAEAELLAEMDRICEEGPLIIHGPMQGFLDGMKTATNMLE</sequence>
<dbReference type="GO" id="GO:0004519">
    <property type="term" value="F:endonuclease activity"/>
    <property type="evidence" value="ECO:0007669"/>
    <property type="project" value="UniProtKB-UniRule"/>
</dbReference>
<comment type="similarity">
    <text evidence="1">Belongs to the Teseptimavirus large terminase family.</text>
</comment>
<keyword evidence="1" id="KW-0540">Nuclease</keyword>
<dbReference type="NCBIfam" id="NF033889">
    <property type="entry name" value="termin_lrg_T7"/>
    <property type="match status" value="1"/>
</dbReference>
<keyword evidence="1" id="KW-0479">Metal-binding</keyword>
<dbReference type="HAMAP" id="MF_04147">
    <property type="entry name" value="TERL_T7"/>
    <property type="match status" value="1"/>
</dbReference>
<dbReference type="InterPro" id="IPR027417">
    <property type="entry name" value="P-loop_NTPase"/>
</dbReference>
<keyword evidence="1" id="KW-0067">ATP-binding</keyword>
<dbReference type="GO" id="GO:0005524">
    <property type="term" value="F:ATP binding"/>
    <property type="evidence" value="ECO:0007669"/>
    <property type="project" value="UniProtKB-KW"/>
</dbReference>
<keyword evidence="1" id="KW-0378">Hydrolase</keyword>
<feature type="binding site" evidence="1">
    <location>
        <position position="374"/>
    </location>
    <ligand>
        <name>Mg(2+)</name>
        <dbReference type="ChEBI" id="CHEBI:18420"/>
        <label>1</label>
        <note>catalytic; for nuclease activity</note>
    </ligand>
</feature>
<keyword evidence="4" id="KW-1185">Reference proteome</keyword>
<dbReference type="EMBL" id="MN988539">
    <property type="protein sequence ID" value="QIG74593.1"/>
    <property type="molecule type" value="Genomic_DNA"/>
</dbReference>
<dbReference type="GO" id="GO:0046872">
    <property type="term" value="F:metal ion binding"/>
    <property type="evidence" value="ECO:0007669"/>
    <property type="project" value="UniProtKB-UniRule"/>
</dbReference>
<name>A0A7S5RBQ5_9CAUD</name>
<feature type="binding site" evidence="1">
    <location>
        <position position="522"/>
    </location>
    <ligand>
        <name>Mg(2+)</name>
        <dbReference type="ChEBI" id="CHEBI:18420"/>
        <label>1</label>
        <note>catalytic; for nuclease activity</note>
    </ligand>
</feature>
<dbReference type="GO" id="GO:0016887">
    <property type="term" value="F:ATP hydrolysis activity"/>
    <property type="evidence" value="ECO:0007669"/>
    <property type="project" value="InterPro"/>
</dbReference>
<comment type="subunit">
    <text evidence="1">Homopentamer. Interacts with the terminase small subunit; the active complex is probably heterooligomeric. Interacts with the portal protein.</text>
</comment>
<comment type="function">
    <text evidence="1">The terminase large subunit acts as an ATP driven molecular motor necessary for viral DNA translocation into empty capsids and as an endonuclease that cuts the viral genome at a unique and precise dsDNA sequence to initiate and to end a packaging reaction. The terminase lies at a unique vertex of the procapsid and is composed of two subunits, a small terminase subunit involved in viral DNA recognition (packaging sequence), and a large terminase subunit possessing endonucleolytic and ATPase activities. Both terminase subunits heterooligomerize and are docked on the portal protein to form the packaging machine. The terminase large subunit exhibits endonuclease activity and cleaves the viral genome concatemer. Once the DNA is packaged, the terminase detaches from the portal and gets replaced by the tail to finish maturation of the virion.</text>
</comment>
<feature type="binding site" evidence="1">
    <location>
        <position position="374"/>
    </location>
    <ligand>
        <name>Mg(2+)</name>
        <dbReference type="ChEBI" id="CHEBI:18420"/>
        <label>2</label>
        <note>catalytic; for nuclease activity</note>
    </ligand>
</feature>
<dbReference type="Pfam" id="PF22530">
    <property type="entry name" value="Terminase-T7_RNaseH-like"/>
    <property type="match status" value="1"/>
</dbReference>
<feature type="short sequence motif" description="Walker B motif" evidence="1">
    <location>
        <begin position="171"/>
        <end position="176"/>
    </location>
</feature>
<dbReference type="InterPro" id="IPR054762">
    <property type="entry name" value="Gp19_RNaseH-like"/>
</dbReference>
<keyword evidence="1" id="KW-1188">Viral release from host cell</keyword>